<dbReference type="InterPro" id="IPR019888">
    <property type="entry name" value="Tscrpt_reg_AsnC-like"/>
</dbReference>
<dbReference type="SMART" id="SM00344">
    <property type="entry name" value="HTH_ASNC"/>
    <property type="match status" value="2"/>
</dbReference>
<reference evidence="5 6" key="1">
    <citation type="submission" date="2020-07" db="EMBL/GenBank/DDBJ databases">
        <title>Sequencing the genomes of 1000 actinobacteria strains.</title>
        <authorList>
            <person name="Klenk H.-P."/>
        </authorList>
    </citation>
    <scope>NUCLEOTIDE SEQUENCE [LARGE SCALE GENOMIC DNA]</scope>
    <source>
        <strain evidence="5 6">DSM 103833</strain>
    </source>
</reference>
<dbReference type="Gene3D" id="3.30.70.920">
    <property type="match status" value="1"/>
</dbReference>
<dbReference type="GO" id="GO:0043565">
    <property type="term" value="F:sequence-specific DNA binding"/>
    <property type="evidence" value="ECO:0007669"/>
    <property type="project" value="InterPro"/>
</dbReference>
<comment type="caution">
    <text evidence="5">The sequence shown here is derived from an EMBL/GenBank/DDBJ whole genome shotgun (WGS) entry which is preliminary data.</text>
</comment>
<keyword evidence="3" id="KW-0804">Transcription</keyword>
<evidence type="ECO:0000259" key="4">
    <source>
        <dbReference type="PROSITE" id="PS50956"/>
    </source>
</evidence>
<feature type="domain" description="HTH asnC-type" evidence="4">
    <location>
        <begin position="20"/>
        <end position="80"/>
    </location>
</feature>
<dbReference type="InterPro" id="IPR036390">
    <property type="entry name" value="WH_DNA-bd_sf"/>
</dbReference>
<evidence type="ECO:0000256" key="3">
    <source>
        <dbReference type="ARBA" id="ARBA00023163"/>
    </source>
</evidence>
<dbReference type="InterPro" id="IPR000485">
    <property type="entry name" value="AsnC-type_HTH_dom"/>
</dbReference>
<dbReference type="InterPro" id="IPR036388">
    <property type="entry name" value="WH-like_DNA-bd_sf"/>
</dbReference>
<dbReference type="Pfam" id="PF13404">
    <property type="entry name" value="HTH_AsnC-type"/>
    <property type="match status" value="2"/>
</dbReference>
<keyword evidence="1" id="KW-0805">Transcription regulation</keyword>
<feature type="domain" description="HTH asnC-type" evidence="4">
    <location>
        <begin position="172"/>
        <end position="232"/>
    </location>
</feature>
<dbReference type="RefSeq" id="WP_179669631.1">
    <property type="nucleotide sequence ID" value="NZ_JACCFP010000001.1"/>
</dbReference>
<dbReference type="PRINTS" id="PR00033">
    <property type="entry name" value="HTHASNC"/>
</dbReference>
<gene>
    <name evidence="5" type="ORF">HNR19_004048</name>
</gene>
<dbReference type="SUPFAM" id="SSF46785">
    <property type="entry name" value="Winged helix' DNA-binding domain"/>
    <property type="match status" value="2"/>
</dbReference>
<dbReference type="GO" id="GO:0005829">
    <property type="term" value="C:cytosol"/>
    <property type="evidence" value="ECO:0007669"/>
    <property type="project" value="TreeGrafter"/>
</dbReference>
<dbReference type="SUPFAM" id="SSF54909">
    <property type="entry name" value="Dimeric alpha+beta barrel"/>
    <property type="match status" value="2"/>
</dbReference>
<dbReference type="EMBL" id="JACCFP010000001">
    <property type="protein sequence ID" value="NYJ03350.1"/>
    <property type="molecule type" value="Genomic_DNA"/>
</dbReference>
<dbReference type="AlphaFoldDB" id="A0A853C5J9"/>
<organism evidence="5 6">
    <name type="scientific">Nocardioides thalensis</name>
    <dbReference type="NCBI Taxonomy" id="1914755"/>
    <lineage>
        <taxon>Bacteria</taxon>
        <taxon>Bacillati</taxon>
        <taxon>Actinomycetota</taxon>
        <taxon>Actinomycetes</taxon>
        <taxon>Propionibacteriales</taxon>
        <taxon>Nocardioidaceae</taxon>
        <taxon>Nocardioides</taxon>
    </lineage>
</organism>
<proteinExistence type="predicted"/>
<dbReference type="PROSITE" id="PS50956">
    <property type="entry name" value="HTH_ASNC_2"/>
    <property type="match status" value="2"/>
</dbReference>
<dbReference type="InterPro" id="IPR011008">
    <property type="entry name" value="Dimeric_a/b-barrel"/>
</dbReference>
<dbReference type="PANTHER" id="PTHR30154">
    <property type="entry name" value="LEUCINE-RESPONSIVE REGULATORY PROTEIN"/>
    <property type="match status" value="1"/>
</dbReference>
<protein>
    <submittedName>
        <fullName evidence="5">DNA-binding Lrp family transcriptional regulator</fullName>
    </submittedName>
</protein>
<evidence type="ECO:0000256" key="1">
    <source>
        <dbReference type="ARBA" id="ARBA00023015"/>
    </source>
</evidence>
<dbReference type="Gene3D" id="1.10.10.10">
    <property type="entry name" value="Winged helix-like DNA-binding domain superfamily/Winged helix DNA-binding domain"/>
    <property type="match status" value="2"/>
</dbReference>
<keyword evidence="6" id="KW-1185">Reference proteome</keyword>
<dbReference type="Proteomes" id="UP000530424">
    <property type="component" value="Unassembled WGS sequence"/>
</dbReference>
<dbReference type="PANTHER" id="PTHR30154:SF34">
    <property type="entry name" value="TRANSCRIPTIONAL REGULATOR AZLB"/>
    <property type="match status" value="1"/>
</dbReference>
<evidence type="ECO:0000313" key="6">
    <source>
        <dbReference type="Proteomes" id="UP000530424"/>
    </source>
</evidence>
<accession>A0A853C5J9</accession>
<keyword evidence="2 5" id="KW-0238">DNA-binding</keyword>
<name>A0A853C5J9_9ACTN</name>
<dbReference type="GO" id="GO:0043200">
    <property type="term" value="P:response to amino acid"/>
    <property type="evidence" value="ECO:0007669"/>
    <property type="project" value="TreeGrafter"/>
</dbReference>
<sequence>MSLVPSAGSAAGPSAGWPALDKIDARLISHLQDDARGTYVQYAEGTGLSAAAVRVRVQRLHETGVVRTLGVVHPEILGIDCSATVGLKVDGGIEDCAGHLAGFAETTFVVVTAGRYDVLADVSCRTNRDLVGVLDRMLALPGVTSVEPFKHLDRVKSATQAPHTELRLNGSLDEIDHVLLRELEQDGRASYAHLAAATGLSQAGTRARVHALLAAGAIRVLAVVDPIALGIGELCGFGLKVGGPARQVAQTVASLPSTELVALTAGRWDVVGTLRAPSDDAAVEAYDQVRQVGGVAAVETFAHLAIRKEAYPRLSDLNLN</sequence>
<evidence type="ECO:0000313" key="5">
    <source>
        <dbReference type="EMBL" id="NYJ03350.1"/>
    </source>
</evidence>
<evidence type="ECO:0000256" key="2">
    <source>
        <dbReference type="ARBA" id="ARBA00023125"/>
    </source>
</evidence>